<gene>
    <name evidence="2" type="ORF">B0H17DRAFT_1259685</name>
</gene>
<sequence>MSTDSQSEAIHSGLESICECATHIKDSPISPLPLSADLLGALFPPLSAFTPAQNSALLDILRGPAWASEAQRRARLNLEILSWRAASAPRVPARSIPRCSRTSPWADGPREPQDPGRHDLPDHRVLPGGVQAPPARRGTPLSRAPRHRTPHKLLGLFEGFGVDFGDPDTDALAWLFVELPEADAVSADWLHRLLQDADARKLARFGLKATDDYVEELRRPTRRAPGAAQIRGSVNREIHQQKMSGGSLCQQVHTEHEGRCAQATLHFAVPGPEEKRAKSDEDGRFTK</sequence>
<dbReference type="Proteomes" id="UP001221757">
    <property type="component" value="Unassembled WGS sequence"/>
</dbReference>
<accession>A0AAD7G2J1</accession>
<organism evidence="2 3">
    <name type="scientific">Mycena rosella</name>
    <name type="common">Pink bonnet</name>
    <name type="synonym">Agaricus rosellus</name>
    <dbReference type="NCBI Taxonomy" id="1033263"/>
    <lineage>
        <taxon>Eukaryota</taxon>
        <taxon>Fungi</taxon>
        <taxon>Dikarya</taxon>
        <taxon>Basidiomycota</taxon>
        <taxon>Agaricomycotina</taxon>
        <taxon>Agaricomycetes</taxon>
        <taxon>Agaricomycetidae</taxon>
        <taxon>Agaricales</taxon>
        <taxon>Marasmiineae</taxon>
        <taxon>Mycenaceae</taxon>
        <taxon>Mycena</taxon>
    </lineage>
</organism>
<proteinExistence type="predicted"/>
<evidence type="ECO:0000313" key="2">
    <source>
        <dbReference type="EMBL" id="KAJ7661084.1"/>
    </source>
</evidence>
<name>A0AAD7G2J1_MYCRO</name>
<evidence type="ECO:0000256" key="1">
    <source>
        <dbReference type="SAM" id="MobiDB-lite"/>
    </source>
</evidence>
<reference evidence="2" key="1">
    <citation type="submission" date="2023-03" db="EMBL/GenBank/DDBJ databases">
        <title>Massive genome expansion in bonnet fungi (Mycena s.s.) driven by repeated elements and novel gene families across ecological guilds.</title>
        <authorList>
            <consortium name="Lawrence Berkeley National Laboratory"/>
            <person name="Harder C.B."/>
            <person name="Miyauchi S."/>
            <person name="Viragh M."/>
            <person name="Kuo A."/>
            <person name="Thoen E."/>
            <person name="Andreopoulos B."/>
            <person name="Lu D."/>
            <person name="Skrede I."/>
            <person name="Drula E."/>
            <person name="Henrissat B."/>
            <person name="Morin E."/>
            <person name="Kohler A."/>
            <person name="Barry K."/>
            <person name="LaButti K."/>
            <person name="Morin E."/>
            <person name="Salamov A."/>
            <person name="Lipzen A."/>
            <person name="Mereny Z."/>
            <person name="Hegedus B."/>
            <person name="Baldrian P."/>
            <person name="Stursova M."/>
            <person name="Weitz H."/>
            <person name="Taylor A."/>
            <person name="Grigoriev I.V."/>
            <person name="Nagy L.G."/>
            <person name="Martin F."/>
            <person name="Kauserud H."/>
        </authorList>
    </citation>
    <scope>NUCLEOTIDE SEQUENCE</scope>
    <source>
        <strain evidence="2">CBHHK067</strain>
    </source>
</reference>
<comment type="caution">
    <text evidence="2">The sequence shown here is derived from an EMBL/GenBank/DDBJ whole genome shotgun (WGS) entry which is preliminary data.</text>
</comment>
<dbReference type="EMBL" id="JARKIE010000253">
    <property type="protein sequence ID" value="KAJ7661084.1"/>
    <property type="molecule type" value="Genomic_DNA"/>
</dbReference>
<dbReference type="AlphaFoldDB" id="A0AAD7G2J1"/>
<feature type="compositionally biased region" description="Basic and acidic residues" evidence="1">
    <location>
        <begin position="108"/>
        <end position="125"/>
    </location>
</feature>
<protein>
    <submittedName>
        <fullName evidence="2">Uncharacterized protein</fullName>
    </submittedName>
</protein>
<keyword evidence="3" id="KW-1185">Reference proteome</keyword>
<feature type="region of interest" description="Disordered" evidence="1">
    <location>
        <begin position="93"/>
        <end position="147"/>
    </location>
</feature>
<evidence type="ECO:0000313" key="3">
    <source>
        <dbReference type="Proteomes" id="UP001221757"/>
    </source>
</evidence>